<dbReference type="Pfam" id="PF23455">
    <property type="entry name" value="DUF7129"/>
    <property type="match status" value="1"/>
</dbReference>
<accession>A0A643JY83</accession>
<proteinExistence type="predicted"/>
<protein>
    <submittedName>
        <fullName evidence="2">Rubrerythrin-like domain-containing protein</fullName>
    </submittedName>
</protein>
<dbReference type="NCBIfam" id="NF033497">
    <property type="entry name" value="rubre_like_arch"/>
    <property type="match status" value="1"/>
</dbReference>
<sequence>MTVHNSVIDSYRATEGYFECRSCGSRTVSEEHLASCPSCDGSVRNIAVARE</sequence>
<gene>
    <name evidence="2" type="ORF">Hfx1149_10475</name>
</gene>
<evidence type="ECO:0000313" key="2">
    <source>
        <dbReference type="EMBL" id="KAB1188433.1"/>
    </source>
</evidence>
<comment type="caution">
    <text evidence="2">The sequence shown here is derived from an EMBL/GenBank/DDBJ whole genome shotgun (WGS) entry which is preliminary data.</text>
</comment>
<organism evidence="2">
    <name type="scientific">Haloferax sp. CBA1149</name>
    <dbReference type="NCBI Taxonomy" id="2650753"/>
    <lineage>
        <taxon>Archaea</taxon>
        <taxon>Methanobacteriati</taxon>
        <taxon>Methanobacteriota</taxon>
        <taxon>Stenosarchaea group</taxon>
        <taxon>Halobacteria</taxon>
        <taxon>Halobacteriales</taxon>
        <taxon>Haloferacaceae</taxon>
        <taxon>Haloferax</taxon>
    </lineage>
</organism>
<dbReference type="AlphaFoldDB" id="A0A643JY83"/>
<evidence type="ECO:0000259" key="1">
    <source>
        <dbReference type="Pfam" id="PF23455"/>
    </source>
</evidence>
<dbReference type="InterPro" id="IPR055553">
    <property type="entry name" value="DUF7129"/>
</dbReference>
<reference evidence="2" key="1">
    <citation type="submission" date="2019-09" db="EMBL/GenBank/DDBJ databases">
        <title>Genomic analysis of Haloferax sp. CBA1149.</title>
        <authorList>
            <person name="Roh S.W."/>
        </authorList>
    </citation>
    <scope>NUCLEOTIDE SEQUENCE</scope>
    <source>
        <strain evidence="2">CBA1149</strain>
    </source>
</reference>
<dbReference type="EMBL" id="VZUS01000001">
    <property type="protein sequence ID" value="KAB1188433.1"/>
    <property type="molecule type" value="Genomic_DNA"/>
</dbReference>
<feature type="domain" description="DUF7129" evidence="1">
    <location>
        <begin position="8"/>
        <end position="51"/>
    </location>
</feature>
<dbReference type="RefSeq" id="WP_151138128.1">
    <property type="nucleotide sequence ID" value="NZ_VZUS01000001.1"/>
</dbReference>
<name>A0A643JY83_9EURY</name>